<dbReference type="Pfam" id="PF20431">
    <property type="entry name" value="E_motif"/>
    <property type="match status" value="1"/>
</dbReference>
<feature type="repeat" description="PPR" evidence="3">
    <location>
        <begin position="27"/>
        <end position="57"/>
    </location>
</feature>
<feature type="repeat" description="PPR" evidence="3">
    <location>
        <begin position="58"/>
        <end position="92"/>
    </location>
</feature>
<dbReference type="EC" id="3.4.24.-" evidence="5"/>
<protein>
    <submittedName>
        <fullName evidence="5">Putative pentatricopeptide repeat-containing protein</fullName>
        <ecNumber evidence="5">3.4.24.-</ecNumber>
        <ecNumber evidence="5">3.6.4.3</ecNumber>
    </submittedName>
</protein>
<dbReference type="InterPro" id="IPR046960">
    <property type="entry name" value="PPR_At4g14850-like_plant"/>
</dbReference>
<dbReference type="Proteomes" id="UP000053555">
    <property type="component" value="Unassembled WGS sequence"/>
</dbReference>
<dbReference type="InterPro" id="IPR011990">
    <property type="entry name" value="TPR-like_helical_dom_sf"/>
</dbReference>
<dbReference type="EC" id="3.6.4.3" evidence="5"/>
<dbReference type="Gene3D" id="1.25.40.10">
    <property type="entry name" value="Tetratricopeptide repeat domain"/>
    <property type="match status" value="5"/>
</dbReference>
<evidence type="ECO:0000256" key="3">
    <source>
        <dbReference type="PROSITE-ProRule" id="PRU00708"/>
    </source>
</evidence>
<dbReference type="NCBIfam" id="TIGR00756">
    <property type="entry name" value="PPR"/>
    <property type="match status" value="4"/>
</dbReference>
<feature type="repeat" description="PPR" evidence="3">
    <location>
        <begin position="159"/>
        <end position="193"/>
    </location>
</feature>
<dbReference type="Pfam" id="PF13041">
    <property type="entry name" value="PPR_2"/>
    <property type="match status" value="4"/>
</dbReference>
<organism evidence="5">
    <name type="scientific">Glycine soja</name>
    <name type="common">Wild soybean</name>
    <dbReference type="NCBI Taxonomy" id="3848"/>
    <lineage>
        <taxon>Eukaryota</taxon>
        <taxon>Viridiplantae</taxon>
        <taxon>Streptophyta</taxon>
        <taxon>Embryophyta</taxon>
        <taxon>Tracheophyta</taxon>
        <taxon>Spermatophyta</taxon>
        <taxon>Magnoliopsida</taxon>
        <taxon>eudicotyledons</taxon>
        <taxon>Gunneridae</taxon>
        <taxon>Pentapetalae</taxon>
        <taxon>rosids</taxon>
        <taxon>fabids</taxon>
        <taxon>Fabales</taxon>
        <taxon>Fabaceae</taxon>
        <taxon>Papilionoideae</taxon>
        <taxon>50 kb inversion clade</taxon>
        <taxon>NPAAA clade</taxon>
        <taxon>indigoferoid/millettioid clade</taxon>
        <taxon>Phaseoleae</taxon>
        <taxon>Glycine</taxon>
        <taxon>Glycine subgen. Soja</taxon>
    </lineage>
</organism>
<keyword evidence="5" id="KW-0378">Hydrolase</keyword>
<accession>A0A0B2QGF1</accession>
<dbReference type="FunFam" id="1.25.40.10:FF:000205">
    <property type="entry name" value="Pentatricopeptide repeat-containing protein, mitochondrial"/>
    <property type="match status" value="1"/>
</dbReference>
<dbReference type="GO" id="GO:0005739">
    <property type="term" value="C:mitochondrion"/>
    <property type="evidence" value="ECO:0007669"/>
    <property type="project" value="UniProtKB-ARBA"/>
</dbReference>
<dbReference type="InterPro" id="IPR046848">
    <property type="entry name" value="E_motif"/>
</dbReference>
<dbReference type="PANTHER" id="PTHR24015:SF1752">
    <property type="entry name" value="OS08G0375800 PROTEIN"/>
    <property type="match status" value="1"/>
</dbReference>
<feature type="repeat" description="PPR" evidence="3">
    <location>
        <begin position="465"/>
        <end position="499"/>
    </location>
</feature>
<feature type="repeat" description="PPR" evidence="3">
    <location>
        <begin position="128"/>
        <end position="158"/>
    </location>
</feature>
<dbReference type="Pfam" id="PF01535">
    <property type="entry name" value="PPR"/>
    <property type="match status" value="3"/>
</dbReference>
<reference evidence="5" key="1">
    <citation type="submission" date="2014-07" db="EMBL/GenBank/DDBJ databases">
        <title>Identification of a novel salt tolerance gene in wild soybean by whole-genome sequencing.</title>
        <authorList>
            <person name="Lam H.-M."/>
            <person name="Qi X."/>
            <person name="Li M.-W."/>
            <person name="Liu X."/>
            <person name="Xie M."/>
            <person name="Ni M."/>
            <person name="Xu X."/>
        </authorList>
    </citation>
    <scope>NUCLEOTIDE SEQUENCE [LARGE SCALE GENOMIC DNA]</scope>
    <source>
        <tissue evidence="5">Root</tissue>
    </source>
</reference>
<dbReference type="GO" id="GO:0003723">
    <property type="term" value="F:RNA binding"/>
    <property type="evidence" value="ECO:0007669"/>
    <property type="project" value="InterPro"/>
</dbReference>
<comment type="similarity">
    <text evidence="2">Belongs to the PPR family. PCMP-E subfamily.</text>
</comment>
<dbReference type="GO" id="GO:0099402">
    <property type="term" value="P:plant organ development"/>
    <property type="evidence" value="ECO:0007669"/>
    <property type="project" value="UniProtKB-ARBA"/>
</dbReference>
<dbReference type="FunFam" id="1.25.40.10:FF:000158">
    <property type="entry name" value="pentatricopeptide repeat-containing protein At2g33680"/>
    <property type="match status" value="1"/>
</dbReference>
<sequence>MKRLHSLTLLGLIATHCRAIKLGSIADPYTANNLITSYAKCTELNSAHQVFDEMPHRDTVSWNAIISAFASSGDLDTTWQLLGAMRRSTHAFDSRTFGSILKGVAYVGKLKLGQQLHSVMLKVGLSENVFSGSALLDMYAKCGRVDDGYVVFQSMPERNYVSWNTLVASYSRVGDCDMAFWVLSCMELEGVEIDDGTVSPLLTLLDNAMFYKLTMQLHCKIVKHGLELFNTVCNATITAYSECCSLQDAERVFDGAVLCRDLVTWNSMLGAYLMHEKEDLAFKVFLDMQNFGFEPDAYTYTGIVGACSVQEHKTCGKCLHGLVIKRGLDNSVPVSNALISMYIRFNDRCMEDALRIFFSMDLKDCCTWNSILAGYVQVGLSEDALRLFLQMRCLVIEIDHYTFSAVIRSCSDLATLQLGQQFHVLALKVGFDTNSYVGSSLIFMYSKCGIIEDARKSFEATSKDNAIVWNSIIFGYAQHGQGNIALDLFYMMKERKVKLDHITFVAVLTACSHNGLVEEGCNFIESMESDFGIPPRQEHYACAIDLYGRAGHLKKATALVETMPFEPDAMVLKTLLGACRFCGDIELASQIAKILLELEPEEHCTYVILSEMYGRFKMWGEKASVTRMMRERGVKKVPEKMRMGIPLALTDEDRMSGLNHYISDPGYEWGTYASGVNFILLDAPAGVLSVQVNKRAAEGKHYMPA</sequence>
<keyword evidence="4" id="KW-0732">Signal</keyword>
<dbReference type="PROSITE" id="PS51375">
    <property type="entry name" value="PPR"/>
    <property type="match status" value="7"/>
</dbReference>
<dbReference type="FunFam" id="1.25.40.10:FF:001386">
    <property type="entry name" value="Pentatricopeptide repeat-containing protein At3g26782, mitochondrial"/>
    <property type="match status" value="1"/>
</dbReference>
<dbReference type="EMBL" id="KN658305">
    <property type="protein sequence ID" value="KHN20616.1"/>
    <property type="molecule type" value="Genomic_DNA"/>
</dbReference>
<evidence type="ECO:0000256" key="1">
    <source>
        <dbReference type="ARBA" id="ARBA00022737"/>
    </source>
</evidence>
<dbReference type="InterPro" id="IPR002885">
    <property type="entry name" value="PPR_rpt"/>
</dbReference>
<gene>
    <name evidence="5" type="ORF">glysoja_041287</name>
</gene>
<feature type="repeat" description="PPR" evidence="3">
    <location>
        <begin position="261"/>
        <end position="295"/>
    </location>
</feature>
<dbReference type="AlphaFoldDB" id="A0A0B2QGF1"/>
<evidence type="ECO:0000256" key="4">
    <source>
        <dbReference type="SAM" id="SignalP"/>
    </source>
</evidence>
<name>A0A0B2QGF1_GLYSO</name>
<evidence type="ECO:0000313" key="5">
    <source>
        <dbReference type="EMBL" id="KHN20616.1"/>
    </source>
</evidence>
<feature type="chain" id="PRO_5002074544" evidence="4">
    <location>
        <begin position="20"/>
        <end position="705"/>
    </location>
</feature>
<feature type="repeat" description="PPR" evidence="3">
    <location>
        <begin position="364"/>
        <end position="398"/>
    </location>
</feature>
<evidence type="ECO:0000256" key="2">
    <source>
        <dbReference type="ARBA" id="ARBA00061659"/>
    </source>
</evidence>
<keyword evidence="1" id="KW-0677">Repeat</keyword>
<dbReference type="FunFam" id="1.25.40.10:FF:000567">
    <property type="entry name" value="Putative pentatricopeptide repeat-containing protein"/>
    <property type="match status" value="1"/>
</dbReference>
<dbReference type="PANTHER" id="PTHR24015">
    <property type="entry name" value="OS07G0578800 PROTEIN-RELATED"/>
    <property type="match status" value="1"/>
</dbReference>
<dbReference type="FunFam" id="1.25.40.10:FF:001177">
    <property type="entry name" value="Putative pentatricopeptide repeat-containing protein"/>
    <property type="match status" value="1"/>
</dbReference>
<feature type="signal peptide" evidence="4">
    <location>
        <begin position="1"/>
        <end position="19"/>
    </location>
</feature>
<dbReference type="GO" id="GO:0009451">
    <property type="term" value="P:RNA modification"/>
    <property type="evidence" value="ECO:0007669"/>
    <property type="project" value="InterPro"/>
</dbReference>
<proteinExistence type="inferred from homology"/>
<dbReference type="GO" id="GO:0016787">
    <property type="term" value="F:hydrolase activity"/>
    <property type="evidence" value="ECO:0007669"/>
    <property type="project" value="UniProtKB-KW"/>
</dbReference>